<dbReference type="Gene3D" id="3.40.630.30">
    <property type="match status" value="1"/>
</dbReference>
<dbReference type="AlphaFoldDB" id="A0A1I2MM39"/>
<organism evidence="4 5">
    <name type="scientific">Pontibacter chinhatensis</name>
    <dbReference type="NCBI Taxonomy" id="1436961"/>
    <lineage>
        <taxon>Bacteria</taxon>
        <taxon>Pseudomonadati</taxon>
        <taxon>Bacteroidota</taxon>
        <taxon>Cytophagia</taxon>
        <taxon>Cytophagales</taxon>
        <taxon>Hymenobacteraceae</taxon>
        <taxon>Pontibacter</taxon>
    </lineage>
</organism>
<dbReference type="GO" id="GO:0005840">
    <property type="term" value="C:ribosome"/>
    <property type="evidence" value="ECO:0007669"/>
    <property type="project" value="UniProtKB-KW"/>
</dbReference>
<name>A0A1I2MM39_9BACT</name>
<protein>
    <submittedName>
        <fullName evidence="4">Ribosomal protein S18 acetylase RimI</fullName>
    </submittedName>
</protein>
<proteinExistence type="predicted"/>
<keyword evidence="4" id="KW-0687">Ribonucleoprotein</keyword>
<gene>
    <name evidence="4" type="ORF">SAMN05421739_101399</name>
</gene>
<dbReference type="PROSITE" id="PS51186">
    <property type="entry name" value="GNAT"/>
    <property type="match status" value="1"/>
</dbReference>
<dbReference type="OrthoDB" id="9803233at2"/>
<dbReference type="PANTHER" id="PTHR43877">
    <property type="entry name" value="AMINOALKYLPHOSPHONATE N-ACETYLTRANSFERASE-RELATED-RELATED"/>
    <property type="match status" value="1"/>
</dbReference>
<dbReference type="RefSeq" id="WP_092098493.1">
    <property type="nucleotide sequence ID" value="NZ_FOOT01000001.1"/>
</dbReference>
<dbReference type="Proteomes" id="UP000198724">
    <property type="component" value="Unassembled WGS sequence"/>
</dbReference>
<evidence type="ECO:0000259" key="3">
    <source>
        <dbReference type="PROSITE" id="PS51186"/>
    </source>
</evidence>
<keyword evidence="1" id="KW-0808">Transferase</keyword>
<dbReference type="STRING" id="1436961.SAMN05421739_101399"/>
<dbReference type="GO" id="GO:0016747">
    <property type="term" value="F:acyltransferase activity, transferring groups other than amino-acyl groups"/>
    <property type="evidence" value="ECO:0007669"/>
    <property type="project" value="InterPro"/>
</dbReference>
<dbReference type="InterPro" id="IPR000182">
    <property type="entry name" value="GNAT_dom"/>
</dbReference>
<keyword evidence="4" id="KW-0689">Ribosomal protein</keyword>
<sequence>MLQIIRTDSSNPDFRLLVSLLDQDLAVRDGAEHAFYAQYNKLDKIQQVVVACQEGMAVGCGAIKAYESGVAEVKRMYVREELRGQGIAKKVLQELERWAAELGYTSCILESGKKQPEAISLYQKCGYTLIPNYGQYKGVANSVCMQKQLAKV</sequence>
<evidence type="ECO:0000313" key="5">
    <source>
        <dbReference type="Proteomes" id="UP000198724"/>
    </source>
</evidence>
<feature type="domain" description="N-acetyltransferase" evidence="3">
    <location>
        <begin position="3"/>
        <end position="150"/>
    </location>
</feature>
<dbReference type="InterPro" id="IPR016181">
    <property type="entry name" value="Acyl_CoA_acyltransferase"/>
</dbReference>
<dbReference type="EMBL" id="FOOT01000001">
    <property type="protein sequence ID" value="SFF92574.1"/>
    <property type="molecule type" value="Genomic_DNA"/>
</dbReference>
<dbReference type="SUPFAM" id="SSF55729">
    <property type="entry name" value="Acyl-CoA N-acyltransferases (Nat)"/>
    <property type="match status" value="1"/>
</dbReference>
<dbReference type="CDD" id="cd04301">
    <property type="entry name" value="NAT_SF"/>
    <property type="match status" value="1"/>
</dbReference>
<keyword evidence="5" id="KW-1185">Reference proteome</keyword>
<evidence type="ECO:0000313" key="4">
    <source>
        <dbReference type="EMBL" id="SFF92574.1"/>
    </source>
</evidence>
<dbReference type="Pfam" id="PF00583">
    <property type="entry name" value="Acetyltransf_1"/>
    <property type="match status" value="1"/>
</dbReference>
<evidence type="ECO:0000256" key="1">
    <source>
        <dbReference type="ARBA" id="ARBA00022679"/>
    </source>
</evidence>
<keyword evidence="2" id="KW-0012">Acyltransferase</keyword>
<reference evidence="5" key="1">
    <citation type="submission" date="2016-10" db="EMBL/GenBank/DDBJ databases">
        <authorList>
            <person name="Varghese N."/>
            <person name="Submissions S."/>
        </authorList>
    </citation>
    <scope>NUCLEOTIDE SEQUENCE [LARGE SCALE GENOMIC DNA]</scope>
    <source>
        <strain evidence="5">LP51</strain>
    </source>
</reference>
<dbReference type="InterPro" id="IPR050832">
    <property type="entry name" value="Bact_Acetyltransf"/>
</dbReference>
<evidence type="ECO:0000256" key="2">
    <source>
        <dbReference type="ARBA" id="ARBA00023315"/>
    </source>
</evidence>
<dbReference type="PANTHER" id="PTHR43877:SF2">
    <property type="entry name" value="AMINOALKYLPHOSPHONATE N-ACETYLTRANSFERASE-RELATED"/>
    <property type="match status" value="1"/>
</dbReference>
<accession>A0A1I2MM39</accession>